<reference evidence="1 2" key="1">
    <citation type="submission" date="2021-05" db="EMBL/GenBank/DDBJ databases">
        <title>A Polyphasic approach of four new species of the genus Ohtaekwangia: Ohtaekwangia histidinii sp. nov., Ohtaekwangia cretensis sp. nov., Ohtaekwangia indiensis sp. nov., Ohtaekwangia reichenbachii sp. nov. from diverse environment.</title>
        <authorList>
            <person name="Octaviana S."/>
        </authorList>
    </citation>
    <scope>NUCLEOTIDE SEQUENCE [LARGE SCALE GENOMIC DNA]</scope>
    <source>
        <strain evidence="1 2">PWU4</strain>
    </source>
</reference>
<organism evidence="1 2">
    <name type="scientific">Chryseosolibacter histidini</name>
    <dbReference type="NCBI Taxonomy" id="2782349"/>
    <lineage>
        <taxon>Bacteria</taxon>
        <taxon>Pseudomonadati</taxon>
        <taxon>Bacteroidota</taxon>
        <taxon>Cytophagia</taxon>
        <taxon>Cytophagales</taxon>
        <taxon>Chryseotaleaceae</taxon>
        <taxon>Chryseosolibacter</taxon>
    </lineage>
</organism>
<comment type="caution">
    <text evidence="1">The sequence shown here is derived from an EMBL/GenBank/DDBJ whole genome shotgun (WGS) entry which is preliminary data.</text>
</comment>
<proteinExistence type="predicted"/>
<dbReference type="EMBL" id="JAHESF010000020">
    <property type="protein sequence ID" value="MBT1699063.1"/>
    <property type="molecule type" value="Genomic_DNA"/>
</dbReference>
<evidence type="ECO:0000313" key="2">
    <source>
        <dbReference type="Proteomes" id="UP001319200"/>
    </source>
</evidence>
<name>A0AAP2DMH2_9BACT</name>
<sequence length="1240" mass="139817">MKKRKPLYDTLKKDGASQHLRTLKALEPSYFLPEDRAPEDWLLYAQELSKLMRFADGYNTEGRTWEPFLDWQRAGLAWEEVVKYLNGNLATDLSPEKMMWLSRPHFVLLVVFLRLLQFPKDQINNFTRRHLDFYYREVLRFEPRKFIADKTHLVIHLEKDAGQFLLEMGTLFQAGKDSSGADIHFQATRNTLLNNAAVAELRSWFVDGETLSIKDVLMRYKDSPEHDFGFRPVLGLVYCALEPGESLWDTDPVYMENLYAMLNQFELTGFGEAEINTSNIEERLSLSVDEINFLLKVRRKLRSRQDPEARETDLLCELLQSAFVRGGTGRRINRLHMMMLEKGVEPTVRYVAGYPKPGDSVPFYPYTLTEIFNDLKKQPDHPEHLAYLKEKLYLTREEFNAAMDGSQEGLLYLERVLRPKTQWADEKPFLREWYQVYKSNDATGNTASVTGEGWRPFGGAVKGNDAGIGIAIVSPLLKLKAGVRTIRLGFIFWHTATQWEQVKSHLEAKDPPFSFSLSTAKGFFTVANSAVAITVKEGSKEGARTVTSNIAVVITLQESDPAIVAPDPALFGVTVADPVLKMVLRETTEDSKVRVPYTLFKNFKLMSASLEVKAVGIKPRLENDSGAINNKKPFEPFGSQPMEGSSLLFWDEEIAGKKLGTLWLSFQWMGAPADLRKYYADYPEVANKPFMARLLMFENNRGYDIDDVKLFDAQPISVISKLAAQPISYRARPVPEADVDNDVSLASRYFSLELMAPDFQHNNYAAVAMKKSSEHAKTLTATTSTPSPEQYQVNPPYTPKLKNFTLAYESGEQIAYNSIFHLHPFGVQPLSDTSSFFLPQYEERGALLLGVENFNPPDVLSLLFQMEDGSAHPESPKPKVLFHYLTVNGWALLDDAGVIVDTTGNLSQSGILQLAIPVDATSESTIAPRGKHWIRLSVMENEEGISDLLKVCAGAIEVVMDERALHYAKLPAETITAAVEDLPAIKSIQQPYASFGGRQTEAANVFYTRISERLRHKQRALTVWDYERLVLQQFPGVCRVRALPATGDGVVKLIVIPDLRNKAGMDPFEPRFSQAYRSNIAQYLQAHSPGHAIIQVLNPEYLKVKIRVSVRIKPGFSALYCQQQLDIALQRFLSPWAFEQAGEISFGGTVYANSVVSLIDAYEYVDYVLGLRFFTSTNGDDYHAVPLEEGNVNIVKPPRPECILVSAPAHVIDTVSDEHTDIDDLRGIGYMKIELDFGIQ</sequence>
<evidence type="ECO:0000313" key="1">
    <source>
        <dbReference type="EMBL" id="MBT1699063.1"/>
    </source>
</evidence>
<protein>
    <submittedName>
        <fullName evidence="1">Baseplate J/gp47 family protein</fullName>
    </submittedName>
</protein>
<dbReference type="AlphaFoldDB" id="A0AAP2DMH2"/>
<accession>A0AAP2DMH2</accession>
<keyword evidence="2" id="KW-1185">Reference proteome</keyword>
<dbReference type="Proteomes" id="UP001319200">
    <property type="component" value="Unassembled WGS sequence"/>
</dbReference>
<gene>
    <name evidence="1" type="ORF">KK083_19365</name>
</gene>
<dbReference type="RefSeq" id="WP_254166453.1">
    <property type="nucleotide sequence ID" value="NZ_JAHESF010000020.1"/>
</dbReference>